<feature type="domain" description="Copper amine oxidase-like N-terminal" evidence="3">
    <location>
        <begin position="42"/>
        <end position="160"/>
    </location>
</feature>
<gene>
    <name evidence="4" type="ORF">E0485_16160</name>
</gene>
<keyword evidence="1" id="KW-0175">Coiled coil</keyword>
<evidence type="ECO:0000256" key="1">
    <source>
        <dbReference type="SAM" id="Coils"/>
    </source>
</evidence>
<dbReference type="InterPro" id="IPR036582">
    <property type="entry name" value="Mao_N_sf"/>
</dbReference>
<evidence type="ECO:0000256" key="2">
    <source>
        <dbReference type="SAM" id="SignalP"/>
    </source>
</evidence>
<dbReference type="AlphaFoldDB" id="A0A4R4ED56"/>
<comment type="caution">
    <text evidence="4">The sequence shown here is derived from an EMBL/GenBank/DDBJ whole genome shotgun (WGS) entry which is preliminary data.</text>
</comment>
<feature type="signal peptide" evidence="2">
    <location>
        <begin position="1"/>
        <end position="34"/>
    </location>
</feature>
<protein>
    <recommendedName>
        <fullName evidence="3">Copper amine oxidase-like N-terminal domain-containing protein</fullName>
    </recommendedName>
</protein>
<dbReference type="Pfam" id="PF07833">
    <property type="entry name" value="Cu_amine_oxidN1"/>
    <property type="match status" value="1"/>
</dbReference>
<name>A0A4R4ED56_9BACL</name>
<dbReference type="Gene3D" id="3.30.457.10">
    <property type="entry name" value="Copper amine oxidase-like, N-terminal domain"/>
    <property type="match status" value="1"/>
</dbReference>
<feature type="coiled-coil region" evidence="1">
    <location>
        <begin position="314"/>
        <end position="341"/>
    </location>
</feature>
<feature type="chain" id="PRO_5020671336" description="Copper amine oxidase-like N-terminal domain-containing protein" evidence="2">
    <location>
        <begin position="35"/>
        <end position="492"/>
    </location>
</feature>
<accession>A0A4R4ED56</accession>
<dbReference type="SUPFAM" id="SSF55383">
    <property type="entry name" value="Copper amine oxidase, domain N"/>
    <property type="match status" value="1"/>
</dbReference>
<evidence type="ECO:0000259" key="3">
    <source>
        <dbReference type="Pfam" id="PF07833"/>
    </source>
</evidence>
<keyword evidence="2" id="KW-0732">Signal</keyword>
<organism evidence="4 5">
    <name type="scientific">Paenibacillus albiflavus</name>
    <dbReference type="NCBI Taxonomy" id="2545760"/>
    <lineage>
        <taxon>Bacteria</taxon>
        <taxon>Bacillati</taxon>
        <taxon>Bacillota</taxon>
        <taxon>Bacilli</taxon>
        <taxon>Bacillales</taxon>
        <taxon>Paenibacillaceae</taxon>
        <taxon>Paenibacillus</taxon>
    </lineage>
</organism>
<keyword evidence="5" id="KW-1185">Reference proteome</keyword>
<dbReference type="Proteomes" id="UP000295418">
    <property type="component" value="Unassembled WGS sequence"/>
</dbReference>
<dbReference type="InterPro" id="IPR012854">
    <property type="entry name" value="Cu_amine_oxidase-like_N"/>
</dbReference>
<reference evidence="4 5" key="1">
    <citation type="submission" date="2019-03" db="EMBL/GenBank/DDBJ databases">
        <authorList>
            <person name="Kim M.K.M."/>
        </authorList>
    </citation>
    <scope>NUCLEOTIDE SEQUENCE [LARGE SCALE GENOMIC DNA]</scope>
    <source>
        <strain evidence="4 5">18JY21-1</strain>
    </source>
</reference>
<proteinExistence type="predicted"/>
<dbReference type="OrthoDB" id="9778320at2"/>
<sequence>MLRRLFIRMKKIKLMLSLLAVVCMFSLFNSQVKAADKINILVFGEKVNFSNKPMEINGRILVPLRSVSEALGADVFWDEQTQKITLVKGNVQNELYLNNLIANTYVADNHFDAPSPFTKSSTTLDVAPRAYDNVTYVPLRYIAESFGIEVAWNANTSTVSLGLYTVPGTGKYSSWKLLKGHALESKYNLFVKEEVNGTNKSIQFTYEDLKPANLNETIKITYNGKSFKLTRQKMYEYFSDSLDFATVMEKLGDSKAINKQLDEHDEVFGKYFDEWFNRKADENNLPRYYDVFERQEQARQVKITNISPLDFDQIFDEQARMEQEEQLYAKIEEQLKKLNDQVTNEWVRLMNQNTKRITKEWVDAEELDKKADGLFVASGDGPRTWRFQRVYTPIYEFSMTAQQYELAKTEPVDIDGIRIKRWDNWLTFNTSDLLKKNIIRAEHVNILPEWEEMWDQAVKLFLNTQYPQVDYIQIKEKFRARQKSAIPTQLWP</sequence>
<evidence type="ECO:0000313" key="5">
    <source>
        <dbReference type="Proteomes" id="UP000295418"/>
    </source>
</evidence>
<evidence type="ECO:0000313" key="4">
    <source>
        <dbReference type="EMBL" id="TCZ75905.1"/>
    </source>
</evidence>
<dbReference type="EMBL" id="SKFG01000016">
    <property type="protein sequence ID" value="TCZ75905.1"/>
    <property type="molecule type" value="Genomic_DNA"/>
</dbReference>